<feature type="region of interest" description="Disordered" evidence="1">
    <location>
        <begin position="1"/>
        <end position="21"/>
    </location>
</feature>
<sequence length="39" mass="4624">MRSQRPRRRPSPATRCGRRHELPIRSPLSIWANGRGERE</sequence>
<reference evidence="2" key="1">
    <citation type="submission" date="2014-09" db="EMBL/GenBank/DDBJ databases">
        <authorList>
            <person name="Magalhaes I.L.F."/>
            <person name="Oliveira U."/>
            <person name="Santos F.R."/>
            <person name="Vidigal T.H.D.A."/>
            <person name="Brescovit A.D."/>
            <person name="Santos A.J."/>
        </authorList>
    </citation>
    <scope>NUCLEOTIDE SEQUENCE</scope>
    <source>
        <tissue evidence="2">Shoot tissue taken approximately 20 cm above the soil surface</tissue>
    </source>
</reference>
<reference evidence="2" key="2">
    <citation type="journal article" date="2015" name="Data Brief">
        <title>Shoot transcriptome of the giant reed, Arundo donax.</title>
        <authorList>
            <person name="Barrero R.A."/>
            <person name="Guerrero F.D."/>
            <person name="Moolhuijzen P."/>
            <person name="Goolsby J.A."/>
            <person name="Tidwell J."/>
            <person name="Bellgard S.E."/>
            <person name="Bellgard M.I."/>
        </authorList>
    </citation>
    <scope>NUCLEOTIDE SEQUENCE</scope>
    <source>
        <tissue evidence="2">Shoot tissue taken approximately 20 cm above the soil surface</tissue>
    </source>
</reference>
<proteinExistence type="predicted"/>
<evidence type="ECO:0000256" key="1">
    <source>
        <dbReference type="SAM" id="MobiDB-lite"/>
    </source>
</evidence>
<dbReference type="AlphaFoldDB" id="A0A0A9FBR0"/>
<dbReference type="EMBL" id="GBRH01192208">
    <property type="protein sequence ID" value="JAE05688.1"/>
    <property type="molecule type" value="Transcribed_RNA"/>
</dbReference>
<evidence type="ECO:0000313" key="2">
    <source>
        <dbReference type="EMBL" id="JAE05688.1"/>
    </source>
</evidence>
<organism evidence="2">
    <name type="scientific">Arundo donax</name>
    <name type="common">Giant reed</name>
    <name type="synonym">Donax arundinaceus</name>
    <dbReference type="NCBI Taxonomy" id="35708"/>
    <lineage>
        <taxon>Eukaryota</taxon>
        <taxon>Viridiplantae</taxon>
        <taxon>Streptophyta</taxon>
        <taxon>Embryophyta</taxon>
        <taxon>Tracheophyta</taxon>
        <taxon>Spermatophyta</taxon>
        <taxon>Magnoliopsida</taxon>
        <taxon>Liliopsida</taxon>
        <taxon>Poales</taxon>
        <taxon>Poaceae</taxon>
        <taxon>PACMAD clade</taxon>
        <taxon>Arundinoideae</taxon>
        <taxon>Arundineae</taxon>
        <taxon>Arundo</taxon>
    </lineage>
</organism>
<feature type="compositionally biased region" description="Basic residues" evidence="1">
    <location>
        <begin position="1"/>
        <end position="10"/>
    </location>
</feature>
<name>A0A0A9FBR0_ARUDO</name>
<accession>A0A0A9FBR0</accession>
<protein>
    <submittedName>
        <fullName evidence="2">Uncharacterized protein</fullName>
    </submittedName>
</protein>